<comment type="caution">
    <text evidence="1">The sequence shown here is derived from an EMBL/GenBank/DDBJ whole genome shotgun (WGS) entry which is preliminary data.</text>
</comment>
<dbReference type="AlphaFoldDB" id="A0A813RHL1"/>
<name>A0A813RHL1_ADIRI</name>
<reference evidence="1" key="1">
    <citation type="submission" date="2021-02" db="EMBL/GenBank/DDBJ databases">
        <authorList>
            <person name="Nowell W R."/>
        </authorList>
    </citation>
    <scope>NUCLEOTIDE SEQUENCE</scope>
</reference>
<dbReference type="Proteomes" id="UP000663852">
    <property type="component" value="Unassembled WGS sequence"/>
</dbReference>
<accession>A0A813RHL1</accession>
<proteinExistence type="predicted"/>
<dbReference type="EMBL" id="CAJNOJ010000373">
    <property type="protein sequence ID" value="CAF1422222.1"/>
    <property type="molecule type" value="Genomic_DNA"/>
</dbReference>
<dbReference type="OrthoDB" id="10368931at2759"/>
<evidence type="ECO:0000313" key="2">
    <source>
        <dbReference type="EMBL" id="CAF1422222.1"/>
    </source>
</evidence>
<keyword evidence="3" id="KW-1185">Reference proteome</keyword>
<dbReference type="EMBL" id="CAJNOR010000072">
    <property type="protein sequence ID" value="CAF0784597.1"/>
    <property type="molecule type" value="Genomic_DNA"/>
</dbReference>
<gene>
    <name evidence="2" type="ORF">EDS130_LOCUS37574</name>
    <name evidence="1" type="ORF">XAT740_LOCUS2156</name>
</gene>
<evidence type="ECO:0000313" key="3">
    <source>
        <dbReference type="Proteomes" id="UP000663828"/>
    </source>
</evidence>
<evidence type="ECO:0000313" key="1">
    <source>
        <dbReference type="EMBL" id="CAF0784597.1"/>
    </source>
</evidence>
<dbReference type="Proteomes" id="UP000663828">
    <property type="component" value="Unassembled WGS sequence"/>
</dbReference>
<protein>
    <submittedName>
        <fullName evidence="1">Uncharacterized protein</fullName>
    </submittedName>
</protein>
<organism evidence="1 3">
    <name type="scientific">Adineta ricciae</name>
    <name type="common">Rotifer</name>
    <dbReference type="NCBI Taxonomy" id="249248"/>
    <lineage>
        <taxon>Eukaryota</taxon>
        <taxon>Metazoa</taxon>
        <taxon>Spiralia</taxon>
        <taxon>Gnathifera</taxon>
        <taxon>Rotifera</taxon>
        <taxon>Eurotatoria</taxon>
        <taxon>Bdelloidea</taxon>
        <taxon>Adinetida</taxon>
        <taxon>Adinetidae</taxon>
        <taxon>Adineta</taxon>
    </lineage>
</organism>
<sequence>MVHLMAHWVLPDRGPWYGPRQLGYVSDPGSVKETANNFGYYTINSISHDGNTHETVGSKCIKDPNNAFIPNAFETEFISSQNEEYTISTLNNWAKDPTSYVEYTNSSVTTAKPTDKDRVITVPLRKAYAMYKLHLSTTEEYPQGSVKSSSVVWTTNTGLIQNIKIIDGSNETTKLRVTLNENQYGNAVDPIIWSWHIWAPEAIVGSLDYETETSANRGIINVSNTAFINPVKSIGVPLKTILMDRDLGALMMFLEEASAGSASYIYSFIPQISKSGGLYFQWGRKDPLPVFINAGGHYDFGTAVGSQGSIYKNINRYTIRTQSGPMSNGIIPYSGTIDSTSYTTNYAKEFSTDYSSAFVSADAKKDKIKKVLMYSVNNPLYFLYHNPSNETNQFKKVREWIFDENGQFTNR</sequence>